<dbReference type="Proteomes" id="UP001283361">
    <property type="component" value="Unassembled WGS sequence"/>
</dbReference>
<proteinExistence type="predicted"/>
<keyword evidence="2" id="KW-1185">Reference proteome</keyword>
<comment type="caution">
    <text evidence="1">The sequence shown here is derived from an EMBL/GenBank/DDBJ whole genome shotgun (WGS) entry which is preliminary data.</text>
</comment>
<dbReference type="AlphaFoldDB" id="A0AAE0YPT5"/>
<sequence length="106" mass="11865">MRGVGGEGEDLVYFFSAHSGPLYMTGLVEWFLIAWIQISPLVLQSASREGDSGRITTTTCDVLYVIQYRTLFSHTPFPSSSLYSNDSYRIQSLNNMPAEGISELYL</sequence>
<name>A0AAE0YPT5_9GAST</name>
<evidence type="ECO:0000313" key="1">
    <source>
        <dbReference type="EMBL" id="KAK3752955.1"/>
    </source>
</evidence>
<gene>
    <name evidence="1" type="ORF">RRG08_021199</name>
</gene>
<dbReference type="EMBL" id="JAWDGP010005730">
    <property type="protein sequence ID" value="KAK3752955.1"/>
    <property type="molecule type" value="Genomic_DNA"/>
</dbReference>
<accession>A0AAE0YPT5</accession>
<protein>
    <submittedName>
        <fullName evidence="1">Uncharacterized protein</fullName>
    </submittedName>
</protein>
<organism evidence="1 2">
    <name type="scientific">Elysia crispata</name>
    <name type="common">lettuce slug</name>
    <dbReference type="NCBI Taxonomy" id="231223"/>
    <lineage>
        <taxon>Eukaryota</taxon>
        <taxon>Metazoa</taxon>
        <taxon>Spiralia</taxon>
        <taxon>Lophotrochozoa</taxon>
        <taxon>Mollusca</taxon>
        <taxon>Gastropoda</taxon>
        <taxon>Heterobranchia</taxon>
        <taxon>Euthyneura</taxon>
        <taxon>Panpulmonata</taxon>
        <taxon>Sacoglossa</taxon>
        <taxon>Placobranchoidea</taxon>
        <taxon>Plakobranchidae</taxon>
        <taxon>Elysia</taxon>
    </lineage>
</organism>
<evidence type="ECO:0000313" key="2">
    <source>
        <dbReference type="Proteomes" id="UP001283361"/>
    </source>
</evidence>
<reference evidence="1" key="1">
    <citation type="journal article" date="2023" name="G3 (Bethesda)">
        <title>A reference genome for the long-term kleptoplast-retaining sea slug Elysia crispata morphotype clarki.</title>
        <authorList>
            <person name="Eastman K.E."/>
            <person name="Pendleton A.L."/>
            <person name="Shaikh M.A."/>
            <person name="Suttiyut T."/>
            <person name="Ogas R."/>
            <person name="Tomko P."/>
            <person name="Gavelis G."/>
            <person name="Widhalm J.R."/>
            <person name="Wisecaver J.H."/>
        </authorList>
    </citation>
    <scope>NUCLEOTIDE SEQUENCE</scope>
    <source>
        <strain evidence="1">ECLA1</strain>
    </source>
</reference>